<feature type="region of interest" description="Disordered" evidence="1">
    <location>
        <begin position="1"/>
        <end position="20"/>
    </location>
</feature>
<dbReference type="AlphaFoldDB" id="A0AAV5D383"/>
<evidence type="ECO:0000313" key="2">
    <source>
        <dbReference type="EMBL" id="GJN04495.1"/>
    </source>
</evidence>
<feature type="compositionally biased region" description="Basic and acidic residues" evidence="1">
    <location>
        <begin position="1"/>
        <end position="10"/>
    </location>
</feature>
<feature type="compositionally biased region" description="Acidic residues" evidence="1">
    <location>
        <begin position="148"/>
        <end position="160"/>
    </location>
</feature>
<feature type="region of interest" description="Disordered" evidence="1">
    <location>
        <begin position="100"/>
        <end position="162"/>
    </location>
</feature>
<feature type="compositionally biased region" description="Polar residues" evidence="1">
    <location>
        <begin position="199"/>
        <end position="213"/>
    </location>
</feature>
<evidence type="ECO:0008006" key="4">
    <source>
        <dbReference type="Google" id="ProtNLM"/>
    </source>
</evidence>
<gene>
    <name evidence="2" type="primary">ga22046</name>
    <name evidence="2" type="ORF">PR202_ga22046</name>
</gene>
<dbReference type="InterPro" id="IPR038765">
    <property type="entry name" value="Papain-like_cys_pep_sf"/>
</dbReference>
<comment type="caution">
    <text evidence="2">The sequence shown here is derived from an EMBL/GenBank/DDBJ whole genome shotgun (WGS) entry which is preliminary data.</text>
</comment>
<dbReference type="SUPFAM" id="SSF54001">
    <property type="entry name" value="Cysteine proteinases"/>
    <property type="match status" value="1"/>
</dbReference>
<accession>A0AAV5D383</accession>
<evidence type="ECO:0000313" key="3">
    <source>
        <dbReference type="Proteomes" id="UP001054889"/>
    </source>
</evidence>
<proteinExistence type="predicted"/>
<organism evidence="2 3">
    <name type="scientific">Eleusine coracana subsp. coracana</name>
    <dbReference type="NCBI Taxonomy" id="191504"/>
    <lineage>
        <taxon>Eukaryota</taxon>
        <taxon>Viridiplantae</taxon>
        <taxon>Streptophyta</taxon>
        <taxon>Embryophyta</taxon>
        <taxon>Tracheophyta</taxon>
        <taxon>Spermatophyta</taxon>
        <taxon>Magnoliopsida</taxon>
        <taxon>Liliopsida</taxon>
        <taxon>Poales</taxon>
        <taxon>Poaceae</taxon>
        <taxon>PACMAD clade</taxon>
        <taxon>Chloridoideae</taxon>
        <taxon>Cynodonteae</taxon>
        <taxon>Eleusininae</taxon>
        <taxon>Eleusine</taxon>
    </lineage>
</organism>
<reference evidence="2" key="1">
    <citation type="journal article" date="2018" name="DNA Res.">
        <title>Multiple hybrid de novo genome assembly of finger millet, an orphan allotetraploid crop.</title>
        <authorList>
            <person name="Hatakeyama M."/>
            <person name="Aluri S."/>
            <person name="Balachadran M.T."/>
            <person name="Sivarajan S.R."/>
            <person name="Patrignani A."/>
            <person name="Gruter S."/>
            <person name="Poveda L."/>
            <person name="Shimizu-Inatsugi R."/>
            <person name="Baeten J."/>
            <person name="Francoijs K.J."/>
            <person name="Nataraja K.N."/>
            <person name="Reddy Y.A.N."/>
            <person name="Phadnis S."/>
            <person name="Ravikumar R.L."/>
            <person name="Schlapbach R."/>
            <person name="Sreeman S.M."/>
            <person name="Shimizu K.K."/>
        </authorList>
    </citation>
    <scope>NUCLEOTIDE SEQUENCE</scope>
</reference>
<protein>
    <recommendedName>
        <fullName evidence="4">Ubiquitin-like protease family profile domain-containing protein</fullName>
    </recommendedName>
</protein>
<dbReference type="EMBL" id="BQKI01000011">
    <property type="protein sequence ID" value="GJN04495.1"/>
    <property type="molecule type" value="Genomic_DNA"/>
</dbReference>
<feature type="compositionally biased region" description="Polar residues" evidence="1">
    <location>
        <begin position="526"/>
        <end position="535"/>
    </location>
</feature>
<feature type="region of interest" description="Disordered" evidence="1">
    <location>
        <begin position="174"/>
        <end position="213"/>
    </location>
</feature>
<dbReference type="Proteomes" id="UP001054889">
    <property type="component" value="Unassembled WGS sequence"/>
</dbReference>
<sequence>MSIRKPERREKSKRYGGSRAEAEVEVPRRRFLAGVDFSPAAISISLHLLLRSERALSDRDIGEVVVPLAELLVGVDFPSASISGGVVLAPSVWAQLVTGNQGGGGVEETRRHPARQRAGHLSVSGGQPRRLLPVGPERAAMAESETSNSDDDSMYEEEGRDDNVARQGQNTHMADVISSNNGGEGCSTRNTRHGHKTAGRSSNKQTEAPATTNALSRCNHSYFKNIILSLDQRRKDVVRYYDFPVLLEFDCCSVPRHFVEWIADHIDENCMDIHASGKIIPITPLSMHKALGLHLGGPDIAETGESDKEDFLKLFQVKNIDDTCYAVGAVHEEQVQNLRQGLEERFGYLPGHMIDGLCCLHEDFLLHNFRPPHYTPDKLGNISVMQDMTQCTASMKNPEENMNEANQSINDLSSDNQNLSHGGINEAGAEDDIVTDKDVDNTIAESGGANGASEATVIVGSQNSGSKDDVSSQGKKMTESLAVLNHGNGASQDTPTIIIETQKSYSKDEVISPRKRKRKGRACISSPESLDSVASRTRHKLATKSIGKSPLCQTTTASNVEVKKTLYMLKMLGSKEQVQSKTKSPYFNSPSVPPFRIFDDEDDLGNYVADPRKRRPVGESGPTLPRQDVLIMESLPLTDETSKEFAKRLEQLVPLALEMPGGEYVDLLFFPIFFENHWCVIVAIIKEWVWAVLEPCLRDFGPDSAFHQHVKAVCCEKLQIAAVALFLTCLLSHTSLHPTKYKAISPIVPVEQPVPLALEMPGGEYVDLSQESPEVAAVIARKTFSEKCSELSNESAKMKYIIDYKNVRVKFGSLGSSLRPGGKVETCVVNALCKKIFDKLHARRSLKHFFFTPDSDFLLNNYDFKNEEERRKIFSKAVSSFKGANAASLLYNSELLFFPIFFENHWCVIVAIIKEWVWAVLEPCLRDFGPDSAFHQHVKAVLGASTLVLPAWIFPVQ</sequence>
<evidence type="ECO:0000256" key="1">
    <source>
        <dbReference type="SAM" id="MobiDB-lite"/>
    </source>
</evidence>
<keyword evidence="3" id="KW-1185">Reference proteome</keyword>
<name>A0AAV5D383_ELECO</name>
<dbReference type="Gene3D" id="3.40.395.10">
    <property type="entry name" value="Adenoviral Proteinase, Chain A"/>
    <property type="match status" value="1"/>
</dbReference>
<feature type="region of interest" description="Disordered" evidence="1">
    <location>
        <begin position="508"/>
        <end position="536"/>
    </location>
</feature>
<reference evidence="2" key="2">
    <citation type="submission" date="2021-12" db="EMBL/GenBank/DDBJ databases">
        <title>Resequencing data analysis of finger millet.</title>
        <authorList>
            <person name="Hatakeyama M."/>
            <person name="Aluri S."/>
            <person name="Balachadran M.T."/>
            <person name="Sivarajan S.R."/>
            <person name="Poveda L."/>
            <person name="Shimizu-Inatsugi R."/>
            <person name="Schlapbach R."/>
            <person name="Sreeman S.M."/>
            <person name="Shimizu K.K."/>
        </authorList>
    </citation>
    <scope>NUCLEOTIDE SEQUENCE</scope>
</reference>